<dbReference type="Proteomes" id="UP000092993">
    <property type="component" value="Unassembled WGS sequence"/>
</dbReference>
<gene>
    <name evidence="1" type="ORF">A0H81_01009</name>
</gene>
<organism evidence="1 2">
    <name type="scientific">Grifola frondosa</name>
    <name type="common">Maitake</name>
    <name type="synonym">Polyporus frondosus</name>
    <dbReference type="NCBI Taxonomy" id="5627"/>
    <lineage>
        <taxon>Eukaryota</taxon>
        <taxon>Fungi</taxon>
        <taxon>Dikarya</taxon>
        <taxon>Basidiomycota</taxon>
        <taxon>Agaricomycotina</taxon>
        <taxon>Agaricomycetes</taxon>
        <taxon>Polyporales</taxon>
        <taxon>Grifolaceae</taxon>
        <taxon>Grifola</taxon>
    </lineage>
</organism>
<dbReference type="EMBL" id="LUGG01000001">
    <property type="protein sequence ID" value="OBZ79044.1"/>
    <property type="molecule type" value="Genomic_DNA"/>
</dbReference>
<dbReference type="AlphaFoldDB" id="A0A1C7MVH8"/>
<comment type="caution">
    <text evidence="1">The sequence shown here is derived from an EMBL/GenBank/DDBJ whole genome shotgun (WGS) entry which is preliminary data.</text>
</comment>
<keyword evidence="2" id="KW-1185">Reference proteome</keyword>
<accession>A0A1C7MVH8</accession>
<proteinExistence type="predicted"/>
<evidence type="ECO:0000313" key="1">
    <source>
        <dbReference type="EMBL" id="OBZ79044.1"/>
    </source>
</evidence>
<name>A0A1C7MVH8_GRIFR</name>
<sequence length="75" mass="8565">MMHERCDQVYFEALFHFLGGCHEAEVESTQRLHDPIKARGHCLRLDVFVTNGYIKPEAVGEFDPAVIKMRNEAGC</sequence>
<reference evidence="1 2" key="1">
    <citation type="submission" date="2016-03" db="EMBL/GenBank/DDBJ databases">
        <title>Whole genome sequencing of Grifola frondosa 9006-11.</title>
        <authorList>
            <person name="Min B."/>
            <person name="Park H."/>
            <person name="Kim J.-G."/>
            <person name="Cho H."/>
            <person name="Oh Y.-L."/>
            <person name="Kong W.-S."/>
            <person name="Choi I.-G."/>
        </authorList>
    </citation>
    <scope>NUCLEOTIDE SEQUENCE [LARGE SCALE GENOMIC DNA]</scope>
    <source>
        <strain evidence="1 2">9006-11</strain>
    </source>
</reference>
<protein>
    <submittedName>
        <fullName evidence="1">Uncharacterized protein</fullName>
    </submittedName>
</protein>
<evidence type="ECO:0000313" key="2">
    <source>
        <dbReference type="Proteomes" id="UP000092993"/>
    </source>
</evidence>